<feature type="domain" description="ABC-2 type transporter transmembrane" evidence="6">
    <location>
        <begin position="15"/>
        <end position="358"/>
    </location>
</feature>
<dbReference type="InterPro" id="IPR052902">
    <property type="entry name" value="ABC-2_transporter"/>
</dbReference>
<name>A0A4R3Z5X9_9FIRM</name>
<dbReference type="AlphaFoldDB" id="A0A4R3Z5X9"/>
<dbReference type="Proteomes" id="UP000295515">
    <property type="component" value="Unassembled WGS sequence"/>
</dbReference>
<comment type="subcellular location">
    <subcellularLocation>
        <location evidence="1">Membrane</location>
        <topology evidence="1">Multi-pass membrane protein</topology>
    </subcellularLocation>
</comment>
<dbReference type="GO" id="GO:0016020">
    <property type="term" value="C:membrane"/>
    <property type="evidence" value="ECO:0007669"/>
    <property type="project" value="UniProtKB-SubCell"/>
</dbReference>
<keyword evidence="2 5" id="KW-0812">Transmembrane</keyword>
<feature type="transmembrane region" description="Helical" evidence="5">
    <location>
        <begin position="313"/>
        <end position="333"/>
    </location>
</feature>
<keyword evidence="3 5" id="KW-1133">Transmembrane helix</keyword>
<evidence type="ECO:0000259" key="6">
    <source>
        <dbReference type="Pfam" id="PF12698"/>
    </source>
</evidence>
<dbReference type="Pfam" id="PF12698">
    <property type="entry name" value="ABC2_membrane_3"/>
    <property type="match status" value="1"/>
</dbReference>
<dbReference type="EMBL" id="SMCQ01000010">
    <property type="protein sequence ID" value="TCV99322.1"/>
    <property type="molecule type" value="Genomic_DNA"/>
</dbReference>
<dbReference type="PANTHER" id="PTHR43027:SF1">
    <property type="entry name" value="DOXORUBICIN RESISTANCE ABC TRANSPORTER PERMEASE PROTEIN DRRC-RELATED"/>
    <property type="match status" value="1"/>
</dbReference>
<organism evidence="7 8">
    <name type="scientific">Longibaculum muris</name>
    <dbReference type="NCBI Taxonomy" id="1796628"/>
    <lineage>
        <taxon>Bacteria</taxon>
        <taxon>Bacillati</taxon>
        <taxon>Bacillota</taxon>
        <taxon>Erysipelotrichia</taxon>
        <taxon>Erysipelotrichales</taxon>
        <taxon>Coprobacillaceae</taxon>
        <taxon>Longibaculum</taxon>
    </lineage>
</organism>
<evidence type="ECO:0000256" key="1">
    <source>
        <dbReference type="ARBA" id="ARBA00004141"/>
    </source>
</evidence>
<dbReference type="RefSeq" id="WP_066445280.1">
    <property type="nucleotide sequence ID" value="NZ_JANKBF010000011.1"/>
</dbReference>
<keyword evidence="8" id="KW-1185">Reference proteome</keyword>
<feature type="transmembrane region" description="Helical" evidence="5">
    <location>
        <begin position="251"/>
        <end position="271"/>
    </location>
</feature>
<evidence type="ECO:0000256" key="3">
    <source>
        <dbReference type="ARBA" id="ARBA00022989"/>
    </source>
</evidence>
<dbReference type="PANTHER" id="PTHR43027">
    <property type="entry name" value="DOXORUBICIN RESISTANCE ABC TRANSPORTER PERMEASE PROTEIN DRRC-RELATED"/>
    <property type="match status" value="1"/>
</dbReference>
<evidence type="ECO:0000256" key="2">
    <source>
        <dbReference type="ARBA" id="ARBA00022692"/>
    </source>
</evidence>
<feature type="transmembrane region" description="Helical" evidence="5">
    <location>
        <begin position="220"/>
        <end position="239"/>
    </location>
</feature>
<feature type="transmembrane region" description="Helical" evidence="5">
    <location>
        <begin position="167"/>
        <end position="187"/>
    </location>
</feature>
<dbReference type="GO" id="GO:0140359">
    <property type="term" value="F:ABC-type transporter activity"/>
    <property type="evidence" value="ECO:0007669"/>
    <property type="project" value="InterPro"/>
</dbReference>
<protein>
    <submittedName>
        <fullName evidence="7">ABC-2 type transport system permease protein</fullName>
    </submittedName>
</protein>
<reference evidence="7 8" key="1">
    <citation type="submission" date="2019-03" db="EMBL/GenBank/DDBJ databases">
        <title>Genomic Encyclopedia of Type Strains, Phase IV (KMG-IV): sequencing the most valuable type-strain genomes for metagenomic binning, comparative biology and taxonomic classification.</title>
        <authorList>
            <person name="Goeker M."/>
        </authorList>
    </citation>
    <scope>NUCLEOTIDE SEQUENCE [LARGE SCALE GENOMIC DNA]</scope>
    <source>
        <strain evidence="7 8">DSM 29487</strain>
    </source>
</reference>
<proteinExistence type="predicted"/>
<feature type="transmembrane region" description="Helical" evidence="5">
    <location>
        <begin position="339"/>
        <end position="360"/>
    </location>
</feature>
<evidence type="ECO:0000313" key="8">
    <source>
        <dbReference type="Proteomes" id="UP000295515"/>
    </source>
</evidence>
<evidence type="ECO:0000256" key="5">
    <source>
        <dbReference type="SAM" id="Phobius"/>
    </source>
</evidence>
<evidence type="ECO:0000313" key="7">
    <source>
        <dbReference type="EMBL" id="TCV99322.1"/>
    </source>
</evidence>
<sequence length="369" mass="42063">MQIFKYQLKLLVRDRSMLFWTILFPLILATFFNLAFAKLSRTESFEVSHVAIVEEKVNLSFKTVLNALSQGDEPILSVQYTSIQQAKDLLKNNDIDGYILVNDELKLIIRDNGISQTILQSVMDNYQHKEKTMQSISLLKPQAIKDIVVQQNQDYFKSQKLSSLDVTVIYFYTLIGMTCLYGGFWGLKITNFTEANLSRQATRLQIAPTSKLKASLTGDLAAFICQYIAIVILLLYLYFGLGIGFGKQIGYILLMSAIGSYVGIVIGHLIGRLFHCQENTKTTILSSFSLFCSFLSGMMVVDLKYLIQEYVPILAYINPVNLITDGLYALYYYPTYERFFLNLTILCFIGFILTVFNILIARRKVYDSL</sequence>
<dbReference type="GeneID" id="98915399"/>
<evidence type="ECO:0000256" key="4">
    <source>
        <dbReference type="ARBA" id="ARBA00023136"/>
    </source>
</evidence>
<feature type="transmembrane region" description="Helical" evidence="5">
    <location>
        <begin position="17"/>
        <end position="36"/>
    </location>
</feature>
<dbReference type="InterPro" id="IPR013525">
    <property type="entry name" value="ABC2_TM"/>
</dbReference>
<gene>
    <name evidence="7" type="ORF">EDD60_11012</name>
</gene>
<comment type="caution">
    <text evidence="7">The sequence shown here is derived from an EMBL/GenBank/DDBJ whole genome shotgun (WGS) entry which is preliminary data.</text>
</comment>
<accession>A0A4R3Z5X9</accession>
<keyword evidence="4 5" id="KW-0472">Membrane</keyword>